<evidence type="ECO:0000256" key="2">
    <source>
        <dbReference type="ARBA" id="ARBA00023015"/>
    </source>
</evidence>
<dbReference type="GO" id="GO:0046983">
    <property type="term" value="F:protein dimerization activity"/>
    <property type="evidence" value="ECO:0007669"/>
    <property type="project" value="InterPro"/>
</dbReference>
<keyword evidence="2" id="KW-0805">Transcription regulation</keyword>
<dbReference type="Gene3D" id="4.10.280.10">
    <property type="entry name" value="Helix-loop-helix DNA-binding domain"/>
    <property type="match status" value="1"/>
</dbReference>
<dbReference type="GO" id="GO:0000977">
    <property type="term" value="F:RNA polymerase II transcription regulatory region sequence-specific DNA binding"/>
    <property type="evidence" value="ECO:0007669"/>
    <property type="project" value="TreeGrafter"/>
</dbReference>
<sequence length="232" mass="25958">MDFIPPVPLFDVQQDEFLAATGANKPDNRKRRSSWASLDGCDGNPNEYKKTVSVSFDQFDGTCNQNQKKIMHRDAERHRRRQMAALFGSLRSLLPPEHVKGKRSTSDHMHEATIYIRHLQKRIEGLNGKREDLREALLVTSYCSPSSQGCNVTVRTCRVGVEVVVSTPTITKSGLPPLSTLLRVLHGEGLDIVNCISCKVNDRLLHTIEAKVIDRSIDPSELQQKLADLGTL</sequence>
<dbReference type="CDD" id="cd18914">
    <property type="entry name" value="bHLH_AtORG2_like"/>
    <property type="match status" value="1"/>
</dbReference>
<dbReference type="Pfam" id="PF00010">
    <property type="entry name" value="HLH"/>
    <property type="match status" value="1"/>
</dbReference>
<dbReference type="PROSITE" id="PS50888">
    <property type="entry name" value="BHLH"/>
    <property type="match status" value="1"/>
</dbReference>
<dbReference type="InterPro" id="IPR015660">
    <property type="entry name" value="MASH1/Ascl1a-like"/>
</dbReference>
<dbReference type="EMBL" id="JAVXUP010000162">
    <property type="protein sequence ID" value="KAK3035902.1"/>
    <property type="molecule type" value="Genomic_DNA"/>
</dbReference>
<evidence type="ECO:0000256" key="1">
    <source>
        <dbReference type="ARBA" id="ARBA00004123"/>
    </source>
</evidence>
<dbReference type="PANTHER" id="PTHR13935">
    <property type="entry name" value="ACHAETE-SCUTE TRANSCRIPTION FACTOR-RELATED"/>
    <property type="match status" value="1"/>
</dbReference>
<dbReference type="AlphaFoldDB" id="A0AA88WXZ7"/>
<evidence type="ECO:0000256" key="3">
    <source>
        <dbReference type="ARBA" id="ARBA00023163"/>
    </source>
</evidence>
<keyword evidence="8" id="KW-1185">Reference proteome</keyword>
<keyword evidence="4" id="KW-0539">Nucleus</keyword>
<dbReference type="SMART" id="SM00353">
    <property type="entry name" value="HLH"/>
    <property type="match status" value="1"/>
</dbReference>
<dbReference type="InterPro" id="IPR011598">
    <property type="entry name" value="bHLH_dom"/>
</dbReference>
<dbReference type="SUPFAM" id="SSF47459">
    <property type="entry name" value="HLH, helix-loop-helix DNA-binding domain"/>
    <property type="match status" value="1"/>
</dbReference>
<keyword evidence="3" id="KW-0804">Transcription</keyword>
<evidence type="ECO:0000259" key="6">
    <source>
        <dbReference type="PROSITE" id="PS50888"/>
    </source>
</evidence>
<evidence type="ECO:0000313" key="7">
    <source>
        <dbReference type="EMBL" id="KAK3035902.1"/>
    </source>
</evidence>
<comment type="subcellular location">
    <subcellularLocation>
        <location evidence="1">Nucleus</location>
    </subcellularLocation>
</comment>
<feature type="region of interest" description="Disordered" evidence="5">
    <location>
        <begin position="22"/>
        <end position="41"/>
    </location>
</feature>
<protein>
    <recommendedName>
        <fullName evidence="6">BHLH domain-containing protein</fullName>
    </recommendedName>
</protein>
<reference evidence="7" key="1">
    <citation type="submission" date="2022-12" db="EMBL/GenBank/DDBJ databases">
        <title>Draft genome assemblies for two species of Escallonia (Escalloniales).</title>
        <authorList>
            <person name="Chanderbali A."/>
            <person name="Dervinis C."/>
            <person name="Anghel I."/>
            <person name="Soltis D."/>
            <person name="Soltis P."/>
            <person name="Zapata F."/>
        </authorList>
    </citation>
    <scope>NUCLEOTIDE SEQUENCE</scope>
    <source>
        <strain evidence="7">UCBG64.0493</strain>
        <tissue evidence="7">Leaf</tissue>
    </source>
</reference>
<dbReference type="Proteomes" id="UP001188597">
    <property type="component" value="Unassembled WGS sequence"/>
</dbReference>
<evidence type="ECO:0000313" key="8">
    <source>
        <dbReference type="Proteomes" id="UP001188597"/>
    </source>
</evidence>
<comment type="caution">
    <text evidence="7">The sequence shown here is derived from an EMBL/GenBank/DDBJ whole genome shotgun (WGS) entry which is preliminary data.</text>
</comment>
<proteinExistence type="predicted"/>
<accession>A0AA88WXZ7</accession>
<name>A0AA88WXZ7_9ASTE</name>
<dbReference type="PANTHER" id="PTHR13935:SF155">
    <property type="entry name" value="TRANSCRIPTION FACTOR BHLH120-LIKE"/>
    <property type="match status" value="1"/>
</dbReference>
<dbReference type="GO" id="GO:0090575">
    <property type="term" value="C:RNA polymerase II transcription regulator complex"/>
    <property type="evidence" value="ECO:0007669"/>
    <property type="project" value="TreeGrafter"/>
</dbReference>
<gene>
    <name evidence="7" type="ORF">RJ639_031325</name>
</gene>
<organism evidence="7 8">
    <name type="scientific">Escallonia herrerae</name>
    <dbReference type="NCBI Taxonomy" id="1293975"/>
    <lineage>
        <taxon>Eukaryota</taxon>
        <taxon>Viridiplantae</taxon>
        <taxon>Streptophyta</taxon>
        <taxon>Embryophyta</taxon>
        <taxon>Tracheophyta</taxon>
        <taxon>Spermatophyta</taxon>
        <taxon>Magnoliopsida</taxon>
        <taxon>eudicotyledons</taxon>
        <taxon>Gunneridae</taxon>
        <taxon>Pentapetalae</taxon>
        <taxon>asterids</taxon>
        <taxon>campanulids</taxon>
        <taxon>Escalloniales</taxon>
        <taxon>Escalloniaceae</taxon>
        <taxon>Escallonia</taxon>
    </lineage>
</organism>
<evidence type="ECO:0000256" key="5">
    <source>
        <dbReference type="SAM" id="MobiDB-lite"/>
    </source>
</evidence>
<evidence type="ECO:0000256" key="4">
    <source>
        <dbReference type="ARBA" id="ARBA00023242"/>
    </source>
</evidence>
<feature type="domain" description="BHLH" evidence="6">
    <location>
        <begin position="67"/>
        <end position="119"/>
    </location>
</feature>
<dbReference type="InterPro" id="IPR036638">
    <property type="entry name" value="HLH_DNA-bd_sf"/>
</dbReference>
<dbReference type="GO" id="GO:0000981">
    <property type="term" value="F:DNA-binding transcription factor activity, RNA polymerase II-specific"/>
    <property type="evidence" value="ECO:0007669"/>
    <property type="project" value="TreeGrafter"/>
</dbReference>